<dbReference type="InterPro" id="IPR039422">
    <property type="entry name" value="MarR/SlyA-like"/>
</dbReference>
<dbReference type="InterPro" id="IPR000835">
    <property type="entry name" value="HTH_MarR-typ"/>
</dbReference>
<sequence length="159" mass="17939">MSAAPSASDPRREAWQVFIETSARLQTVLDDDLKASAGMSLADYQVLLLLHDAPRQRLRMRDLSEHLVFSTSRLSYQIDTLVRRGWLGRERADEDRRGSYAVLTPRGAEVFRNAARDHARCVRTLFIDALSETDGVALLDIMTRLSGHMSSQHETGGRR</sequence>
<evidence type="ECO:0000259" key="1">
    <source>
        <dbReference type="PROSITE" id="PS50995"/>
    </source>
</evidence>
<proteinExistence type="predicted"/>
<dbReference type="InterPro" id="IPR036390">
    <property type="entry name" value="WH_DNA-bd_sf"/>
</dbReference>
<dbReference type="EMBL" id="JACWMS010000003">
    <property type="protein sequence ID" value="MBD1321120.1"/>
    <property type="molecule type" value="Genomic_DNA"/>
</dbReference>
<dbReference type="Pfam" id="PF12802">
    <property type="entry name" value="MarR_2"/>
    <property type="match status" value="1"/>
</dbReference>
<name>A0ABR7WEN3_9ACTN</name>
<keyword evidence="3" id="KW-1185">Reference proteome</keyword>
<organism evidence="2 3">
    <name type="scientific">Gordonia hankookensis</name>
    <dbReference type="NCBI Taxonomy" id="589403"/>
    <lineage>
        <taxon>Bacteria</taxon>
        <taxon>Bacillati</taxon>
        <taxon>Actinomycetota</taxon>
        <taxon>Actinomycetes</taxon>
        <taxon>Mycobacteriales</taxon>
        <taxon>Gordoniaceae</taxon>
        <taxon>Gordonia</taxon>
    </lineage>
</organism>
<dbReference type="SMART" id="SM00347">
    <property type="entry name" value="HTH_MARR"/>
    <property type="match status" value="1"/>
</dbReference>
<accession>A0ABR7WEN3</accession>
<dbReference type="RefSeq" id="WP_190267733.1">
    <property type="nucleotide sequence ID" value="NZ_BAABAD010000005.1"/>
</dbReference>
<dbReference type="SUPFAM" id="SSF46785">
    <property type="entry name" value="Winged helix' DNA-binding domain"/>
    <property type="match status" value="1"/>
</dbReference>
<dbReference type="InterPro" id="IPR036388">
    <property type="entry name" value="WH-like_DNA-bd_sf"/>
</dbReference>
<dbReference type="PANTHER" id="PTHR33164">
    <property type="entry name" value="TRANSCRIPTIONAL REGULATOR, MARR FAMILY"/>
    <property type="match status" value="1"/>
</dbReference>
<protein>
    <submittedName>
        <fullName evidence="2">MarR family transcriptional regulator</fullName>
    </submittedName>
</protein>
<dbReference type="Gene3D" id="1.10.10.10">
    <property type="entry name" value="Winged helix-like DNA-binding domain superfamily/Winged helix DNA-binding domain"/>
    <property type="match status" value="1"/>
</dbReference>
<dbReference type="PROSITE" id="PS50995">
    <property type="entry name" value="HTH_MARR_2"/>
    <property type="match status" value="1"/>
</dbReference>
<evidence type="ECO:0000313" key="3">
    <source>
        <dbReference type="Proteomes" id="UP000602395"/>
    </source>
</evidence>
<dbReference type="Proteomes" id="UP000602395">
    <property type="component" value="Unassembled WGS sequence"/>
</dbReference>
<evidence type="ECO:0000313" key="2">
    <source>
        <dbReference type="EMBL" id="MBD1321120.1"/>
    </source>
</evidence>
<reference evidence="2 3" key="1">
    <citation type="submission" date="2020-09" db="EMBL/GenBank/DDBJ databases">
        <title>Novel species in genus Gordonia.</title>
        <authorList>
            <person name="Zhang G."/>
        </authorList>
    </citation>
    <scope>NUCLEOTIDE SEQUENCE [LARGE SCALE GENOMIC DNA]</scope>
    <source>
        <strain evidence="2 3">ON-33</strain>
    </source>
</reference>
<feature type="domain" description="HTH marR-type" evidence="1">
    <location>
        <begin position="11"/>
        <end position="147"/>
    </location>
</feature>
<gene>
    <name evidence="2" type="ORF">IDF66_16155</name>
</gene>
<comment type="caution">
    <text evidence="2">The sequence shown here is derived from an EMBL/GenBank/DDBJ whole genome shotgun (WGS) entry which is preliminary data.</text>
</comment>
<dbReference type="PANTHER" id="PTHR33164:SF99">
    <property type="entry name" value="MARR FAMILY REGULATORY PROTEIN"/>
    <property type="match status" value="1"/>
</dbReference>